<organism evidence="8 9">
    <name type="scientific">Hippocampus comes</name>
    <name type="common">Tiger tail seahorse</name>
    <dbReference type="NCBI Taxonomy" id="109280"/>
    <lineage>
        <taxon>Eukaryota</taxon>
        <taxon>Metazoa</taxon>
        <taxon>Chordata</taxon>
        <taxon>Craniata</taxon>
        <taxon>Vertebrata</taxon>
        <taxon>Euteleostomi</taxon>
        <taxon>Actinopterygii</taxon>
        <taxon>Neopterygii</taxon>
        <taxon>Teleostei</taxon>
        <taxon>Neoteleostei</taxon>
        <taxon>Acanthomorphata</taxon>
        <taxon>Syngnathiaria</taxon>
        <taxon>Syngnathiformes</taxon>
        <taxon>Syngnathoidei</taxon>
        <taxon>Syngnathidae</taxon>
        <taxon>Hippocampus</taxon>
    </lineage>
</organism>
<dbReference type="Proteomes" id="UP000264820">
    <property type="component" value="Unplaced"/>
</dbReference>
<keyword evidence="4 6" id="KW-0333">Golgi apparatus</keyword>
<dbReference type="GO" id="GO:0030154">
    <property type="term" value="P:cell differentiation"/>
    <property type="evidence" value="ECO:0007669"/>
    <property type="project" value="TreeGrafter"/>
</dbReference>
<feature type="transmembrane region" description="Helical" evidence="7">
    <location>
        <begin position="88"/>
        <end position="112"/>
    </location>
</feature>
<evidence type="ECO:0000256" key="6">
    <source>
        <dbReference type="RuleBase" id="RU000680"/>
    </source>
</evidence>
<evidence type="ECO:0000256" key="1">
    <source>
        <dbReference type="ARBA" id="ARBA00004202"/>
    </source>
</evidence>
<protein>
    <recommendedName>
        <fullName evidence="6">Caveolin</fullName>
    </recommendedName>
</protein>
<evidence type="ECO:0000256" key="2">
    <source>
        <dbReference type="ARBA" id="ARBA00010988"/>
    </source>
</evidence>
<dbReference type="Pfam" id="PF01146">
    <property type="entry name" value="Caveolin"/>
    <property type="match status" value="1"/>
</dbReference>
<dbReference type="AlphaFoldDB" id="A0A3Q2YT77"/>
<keyword evidence="7" id="KW-0812">Transmembrane</keyword>
<feature type="transmembrane region" description="Helical" evidence="7">
    <location>
        <begin position="132"/>
        <end position="152"/>
    </location>
</feature>
<evidence type="ECO:0000256" key="4">
    <source>
        <dbReference type="ARBA" id="ARBA00023034"/>
    </source>
</evidence>
<comment type="subcellular location">
    <subcellularLocation>
        <location evidence="1 6">Cell membrane</location>
        <topology evidence="1 6">Peripheral membrane protein</topology>
    </subcellularLocation>
    <subcellularLocation>
        <location evidence="6">Golgi apparatus membrane</location>
        <topology evidence="6">Peripheral membrane protein</topology>
    </subcellularLocation>
    <subcellularLocation>
        <location evidence="6">Membrane</location>
        <location evidence="6">Caveola</location>
        <topology evidence="6">Peripheral membrane protein</topology>
    </subcellularLocation>
</comment>
<evidence type="ECO:0000256" key="5">
    <source>
        <dbReference type="ARBA" id="ARBA00023136"/>
    </source>
</evidence>
<dbReference type="GO" id="GO:0070836">
    <property type="term" value="P:caveola assembly"/>
    <property type="evidence" value="ECO:0007669"/>
    <property type="project" value="InterPro"/>
</dbReference>
<evidence type="ECO:0000256" key="7">
    <source>
        <dbReference type="SAM" id="Phobius"/>
    </source>
</evidence>
<dbReference type="GO" id="GO:0005925">
    <property type="term" value="C:focal adhesion"/>
    <property type="evidence" value="ECO:0007669"/>
    <property type="project" value="TreeGrafter"/>
</dbReference>
<evidence type="ECO:0000256" key="3">
    <source>
        <dbReference type="ARBA" id="ARBA00022475"/>
    </source>
</evidence>
<reference evidence="8" key="1">
    <citation type="submission" date="2025-08" db="UniProtKB">
        <authorList>
            <consortium name="Ensembl"/>
        </authorList>
    </citation>
    <scope>IDENTIFICATION</scope>
</reference>
<dbReference type="OMA" id="RIWTYRC"/>
<dbReference type="Ensembl" id="ENSHCOT00000004342.1">
    <property type="protein sequence ID" value="ENSHCOP00000021173.1"/>
    <property type="gene ID" value="ENSHCOG00000007769.1"/>
</dbReference>
<dbReference type="GO" id="GO:0000139">
    <property type="term" value="C:Golgi membrane"/>
    <property type="evidence" value="ECO:0007669"/>
    <property type="project" value="UniProtKB-SubCell"/>
</dbReference>
<keyword evidence="5 6" id="KW-0472">Membrane</keyword>
<evidence type="ECO:0000313" key="9">
    <source>
        <dbReference type="Proteomes" id="UP000264820"/>
    </source>
</evidence>
<accession>A0A3Q2YT77</accession>
<sequence>MASDDYMAGCPINDTYEDDAAVEEINTLPPPLEFASKAATPVLSAHPDAPCVVVSDVLVETTAPHSIEQVWVYSAVGFEKTRVWTYRFLSLLLAVPFAFLSGTFLAILVCLQVCDTFLPCLRSLCLCVVNDFIAPFCMSVALCCSHIAIFVSQRDCLQMRDKNNA</sequence>
<dbReference type="GO" id="GO:0060090">
    <property type="term" value="F:molecular adaptor activity"/>
    <property type="evidence" value="ECO:0007669"/>
    <property type="project" value="TreeGrafter"/>
</dbReference>
<dbReference type="GO" id="GO:0005901">
    <property type="term" value="C:caveola"/>
    <property type="evidence" value="ECO:0007669"/>
    <property type="project" value="UniProtKB-SubCell"/>
</dbReference>
<dbReference type="GeneTree" id="ENSGT00970000198370"/>
<keyword evidence="7" id="KW-1133">Transmembrane helix</keyword>
<dbReference type="GO" id="GO:0042383">
    <property type="term" value="C:sarcolemma"/>
    <property type="evidence" value="ECO:0007669"/>
    <property type="project" value="TreeGrafter"/>
</dbReference>
<keyword evidence="9" id="KW-1185">Reference proteome</keyword>
<comment type="function">
    <text evidence="6">May act as a scaffolding protein within caveolar membranes. Interacts directly with G-protein alpha subunits and can functionally regulate their activity.</text>
</comment>
<dbReference type="PANTHER" id="PTHR10844">
    <property type="entry name" value="CAVEOLIN"/>
    <property type="match status" value="1"/>
</dbReference>
<dbReference type="PANTHER" id="PTHR10844:SF13">
    <property type="entry name" value="CAVEOLIN"/>
    <property type="match status" value="1"/>
</dbReference>
<proteinExistence type="inferred from homology"/>
<comment type="similarity">
    <text evidence="2 6">Belongs to the caveolin family.</text>
</comment>
<dbReference type="GO" id="GO:0051480">
    <property type="term" value="P:regulation of cytosolic calcium ion concentration"/>
    <property type="evidence" value="ECO:0007669"/>
    <property type="project" value="TreeGrafter"/>
</dbReference>
<reference evidence="8" key="2">
    <citation type="submission" date="2025-09" db="UniProtKB">
        <authorList>
            <consortium name="Ensembl"/>
        </authorList>
    </citation>
    <scope>IDENTIFICATION</scope>
</reference>
<keyword evidence="3 6" id="KW-1003">Cell membrane</keyword>
<dbReference type="STRING" id="109280.ENSHCOP00000021173"/>
<evidence type="ECO:0000313" key="8">
    <source>
        <dbReference type="Ensembl" id="ENSHCOP00000021173.1"/>
    </source>
</evidence>
<dbReference type="InterPro" id="IPR001612">
    <property type="entry name" value="Caveolin"/>
</dbReference>
<name>A0A3Q2YT77_HIPCM</name>